<dbReference type="AlphaFoldDB" id="A0A7R8Z273"/>
<dbReference type="SUPFAM" id="SSF81296">
    <property type="entry name" value="E set domains"/>
    <property type="match status" value="1"/>
</dbReference>
<feature type="domain" description="Arrestin-like N-terminal" evidence="2">
    <location>
        <begin position="7"/>
        <end position="149"/>
    </location>
</feature>
<evidence type="ECO:0000313" key="4">
    <source>
        <dbReference type="Proteomes" id="UP000594454"/>
    </source>
</evidence>
<accession>A0A7R8Z273</accession>
<dbReference type="PANTHER" id="PTHR11188">
    <property type="entry name" value="ARRESTIN DOMAIN CONTAINING PROTEIN"/>
    <property type="match status" value="1"/>
</dbReference>
<dbReference type="GO" id="GO:0015031">
    <property type="term" value="P:protein transport"/>
    <property type="evidence" value="ECO:0007669"/>
    <property type="project" value="TreeGrafter"/>
</dbReference>
<dbReference type="EMBL" id="LR899014">
    <property type="protein sequence ID" value="CAD7093276.1"/>
    <property type="molecule type" value="Genomic_DNA"/>
</dbReference>
<dbReference type="InterPro" id="IPR014756">
    <property type="entry name" value="Ig_E-set"/>
</dbReference>
<dbReference type="Pfam" id="PF00339">
    <property type="entry name" value="Arrestin_N"/>
    <property type="match status" value="1"/>
</dbReference>
<dbReference type="InParanoid" id="A0A7R8Z273"/>
<name>A0A7R8Z273_HERIL</name>
<evidence type="ECO:0000256" key="1">
    <source>
        <dbReference type="ARBA" id="ARBA00005298"/>
    </source>
</evidence>
<organism evidence="3 4">
    <name type="scientific">Hermetia illucens</name>
    <name type="common">Black soldier fly</name>
    <dbReference type="NCBI Taxonomy" id="343691"/>
    <lineage>
        <taxon>Eukaryota</taxon>
        <taxon>Metazoa</taxon>
        <taxon>Ecdysozoa</taxon>
        <taxon>Arthropoda</taxon>
        <taxon>Hexapoda</taxon>
        <taxon>Insecta</taxon>
        <taxon>Pterygota</taxon>
        <taxon>Neoptera</taxon>
        <taxon>Endopterygota</taxon>
        <taxon>Diptera</taxon>
        <taxon>Brachycera</taxon>
        <taxon>Stratiomyomorpha</taxon>
        <taxon>Stratiomyidae</taxon>
        <taxon>Hermetiinae</taxon>
        <taxon>Hermetia</taxon>
    </lineage>
</organism>
<protein>
    <recommendedName>
        <fullName evidence="2">Arrestin-like N-terminal domain-containing protein</fullName>
    </recommendedName>
</protein>
<dbReference type="InterPro" id="IPR011021">
    <property type="entry name" value="Arrestin-like_N"/>
</dbReference>
<dbReference type="PANTHER" id="PTHR11188:SF167">
    <property type="entry name" value="ARRESTIN C-TERMINAL-LIKE DOMAIN-CONTAINING PROTEIN-RELATED"/>
    <property type="match status" value="1"/>
</dbReference>
<sequence length="285" mass="32832">MPSSCVMTFNENPDGVYFSGQKLSGRVFLVTDKVKIIRGIYIVIRGYADVHWSETRSSGATRRVYFRAHDEYFTTRTQVMTVTSGNKFNLTPGKYEFDFEVHLPYVLPSSFLGRCGEIRYEVVLTIDRPWRFDNVFRQPFTVICPLDLNIHTKYRQPVDKTVKTRFTKVLCCGDGGLHSNMNMRLPVVIGTVPLFYGGQLKPKINCQPSSSHSTSNGIYSIPAPPSYEEATRFDVDSNNDLDENQHLEPAPYVPKYPVYYEFDDMILCRKLCTSHHPFEETKQRY</sequence>
<dbReference type="Gene3D" id="2.60.40.640">
    <property type="match status" value="1"/>
</dbReference>
<reference evidence="3 4" key="1">
    <citation type="submission" date="2020-11" db="EMBL/GenBank/DDBJ databases">
        <authorList>
            <person name="Wallbank WR R."/>
            <person name="Pardo Diaz C."/>
            <person name="Kozak K."/>
            <person name="Martin S."/>
            <person name="Jiggins C."/>
            <person name="Moest M."/>
            <person name="Warren A I."/>
            <person name="Generalovic N T."/>
            <person name="Byers J.R.P. K."/>
            <person name="Montejo-Kovacevich G."/>
            <person name="Yen C E."/>
        </authorList>
    </citation>
    <scope>NUCLEOTIDE SEQUENCE [LARGE SCALE GENOMIC DNA]</scope>
</reference>
<proteinExistence type="inferred from homology"/>
<comment type="similarity">
    <text evidence="1">Belongs to the arrestin family.</text>
</comment>
<dbReference type="OrthoDB" id="2333384at2759"/>
<evidence type="ECO:0000313" key="3">
    <source>
        <dbReference type="EMBL" id="CAD7093276.1"/>
    </source>
</evidence>
<dbReference type="Proteomes" id="UP000594454">
    <property type="component" value="Chromosome 6"/>
</dbReference>
<gene>
    <name evidence="3" type="ORF">HERILL_LOCUS15565</name>
</gene>
<evidence type="ECO:0000259" key="2">
    <source>
        <dbReference type="Pfam" id="PF00339"/>
    </source>
</evidence>
<dbReference type="InterPro" id="IPR014752">
    <property type="entry name" value="Arrestin-like_C"/>
</dbReference>
<dbReference type="GO" id="GO:0005737">
    <property type="term" value="C:cytoplasm"/>
    <property type="evidence" value="ECO:0007669"/>
    <property type="project" value="TreeGrafter"/>
</dbReference>
<dbReference type="InterPro" id="IPR050357">
    <property type="entry name" value="Arrestin_domain-protein"/>
</dbReference>
<keyword evidence="4" id="KW-1185">Reference proteome</keyword>